<dbReference type="PANTHER" id="PTHR10587">
    <property type="entry name" value="GLYCOSYL TRANSFERASE-RELATED"/>
    <property type="match status" value="1"/>
</dbReference>
<dbReference type="Proteomes" id="UP000030403">
    <property type="component" value="Unassembled WGS sequence"/>
</dbReference>
<reference evidence="2 3" key="1">
    <citation type="submission" date="2013-08" db="EMBL/GenBank/DDBJ databases">
        <authorList>
            <person name="Huang J."/>
            <person name="Wang G."/>
        </authorList>
    </citation>
    <scope>NUCLEOTIDE SEQUENCE [LARGE SCALE GENOMIC DNA]</scope>
    <source>
        <strain evidence="2 3">BH030004</strain>
    </source>
</reference>
<dbReference type="InterPro" id="IPR002509">
    <property type="entry name" value="NODB_dom"/>
</dbReference>
<dbReference type="PROSITE" id="PS51677">
    <property type="entry name" value="NODB"/>
    <property type="match status" value="1"/>
</dbReference>
<dbReference type="EMBL" id="AVPF01000008">
    <property type="protein sequence ID" value="KGX90274.1"/>
    <property type="molecule type" value="Genomic_DNA"/>
</dbReference>
<protein>
    <submittedName>
        <fullName evidence="2">Polysaccharide deacetylase</fullName>
    </submittedName>
</protein>
<dbReference type="GO" id="GO:0005975">
    <property type="term" value="P:carbohydrate metabolic process"/>
    <property type="evidence" value="ECO:0007669"/>
    <property type="project" value="InterPro"/>
</dbReference>
<sequence>MRKVINVILSILVILLLTAVGLYQLMNARSFQVAGDLTTKVDTEKKVVALTLDDGPSEKTEEILQILDNKNVKATFFLNGNMMKKFPAQLDELVQSGHELGNHSYSHDRMVLKSYSWVRKEVEKTDELLRNAGYEGAIHFRPPYGKKLFTLPLYLNNTDRKTIMWSIEPDTYADISGDATKIIDHVSHNIEPGSIILMHVMYDNDEKYSLEAIEGMVDSLRKKGYTFKTVSELLENQRK</sequence>
<proteinExistence type="predicted"/>
<evidence type="ECO:0000259" key="1">
    <source>
        <dbReference type="PROSITE" id="PS51677"/>
    </source>
</evidence>
<dbReference type="eggNOG" id="COG0726">
    <property type="taxonomic scope" value="Bacteria"/>
</dbReference>
<feature type="domain" description="NodB homology" evidence="1">
    <location>
        <begin position="46"/>
        <end position="228"/>
    </location>
</feature>
<dbReference type="Gene3D" id="3.20.20.370">
    <property type="entry name" value="Glycoside hydrolase/deacetylase"/>
    <property type="match status" value="1"/>
</dbReference>
<evidence type="ECO:0000313" key="3">
    <source>
        <dbReference type="Proteomes" id="UP000030403"/>
    </source>
</evidence>
<dbReference type="PANTHER" id="PTHR10587:SF125">
    <property type="entry name" value="POLYSACCHARIDE DEACETYLASE YHEN-RELATED"/>
    <property type="match status" value="1"/>
</dbReference>
<dbReference type="STRING" id="1385511.GCA_000425225_02214"/>
<accession>A0A0A5GE38</accession>
<evidence type="ECO:0000313" key="2">
    <source>
        <dbReference type="EMBL" id="KGX90274.1"/>
    </source>
</evidence>
<dbReference type="InterPro" id="IPR050248">
    <property type="entry name" value="Polysacc_deacetylase_ArnD"/>
</dbReference>
<dbReference type="InterPro" id="IPR011330">
    <property type="entry name" value="Glyco_hydro/deAcase_b/a-brl"/>
</dbReference>
<dbReference type="GO" id="GO:0016810">
    <property type="term" value="F:hydrolase activity, acting on carbon-nitrogen (but not peptide) bonds"/>
    <property type="evidence" value="ECO:0007669"/>
    <property type="project" value="InterPro"/>
</dbReference>
<comment type="caution">
    <text evidence="2">The sequence shown here is derived from an EMBL/GenBank/DDBJ whole genome shotgun (WGS) entry which is preliminary data.</text>
</comment>
<organism evidence="2 3">
    <name type="scientific">Pontibacillus marinus BH030004 = DSM 16465</name>
    <dbReference type="NCBI Taxonomy" id="1385511"/>
    <lineage>
        <taxon>Bacteria</taxon>
        <taxon>Bacillati</taxon>
        <taxon>Bacillota</taxon>
        <taxon>Bacilli</taxon>
        <taxon>Bacillales</taxon>
        <taxon>Bacillaceae</taxon>
        <taxon>Pontibacillus</taxon>
    </lineage>
</organism>
<dbReference type="SUPFAM" id="SSF88713">
    <property type="entry name" value="Glycoside hydrolase/deacetylase"/>
    <property type="match status" value="1"/>
</dbReference>
<name>A0A0A5GE38_9BACI</name>
<dbReference type="OrthoDB" id="9812065at2"/>
<keyword evidence="3" id="KW-1185">Reference proteome</keyword>
<dbReference type="Pfam" id="PF01522">
    <property type="entry name" value="Polysacc_deac_1"/>
    <property type="match status" value="1"/>
</dbReference>
<dbReference type="AlphaFoldDB" id="A0A0A5GE38"/>
<dbReference type="RefSeq" id="WP_027448687.1">
    <property type="nucleotide sequence ID" value="NZ_AVPF01000008.1"/>
</dbReference>
<gene>
    <name evidence="2" type="ORF">N783_21020</name>
</gene>